<name>A0A6S7C3A3_9BURK</name>
<organism evidence="2 3">
    <name type="scientific">Paraburkholderia ultramafica</name>
    <dbReference type="NCBI Taxonomy" id="1544867"/>
    <lineage>
        <taxon>Bacteria</taxon>
        <taxon>Pseudomonadati</taxon>
        <taxon>Pseudomonadota</taxon>
        <taxon>Betaproteobacteria</taxon>
        <taxon>Burkholderiales</taxon>
        <taxon>Burkholderiaceae</taxon>
        <taxon>Paraburkholderia</taxon>
    </lineage>
</organism>
<keyword evidence="3" id="KW-1185">Reference proteome</keyword>
<accession>A0A6S7C3A3</accession>
<dbReference type="AlphaFoldDB" id="A0A6S7C3A3"/>
<protein>
    <submittedName>
        <fullName evidence="2">IS1182 family transposase ISBfun3</fullName>
    </submittedName>
</protein>
<dbReference type="Pfam" id="PF05598">
    <property type="entry name" value="DUF772"/>
    <property type="match status" value="1"/>
</dbReference>
<reference evidence="2 3" key="1">
    <citation type="submission" date="2020-04" db="EMBL/GenBank/DDBJ databases">
        <authorList>
            <person name="De Canck E."/>
        </authorList>
    </citation>
    <scope>NUCLEOTIDE SEQUENCE [LARGE SCALE GENOMIC DNA]</scope>
    <source>
        <strain evidence="2 3">LMG 28614</strain>
    </source>
</reference>
<dbReference type="Proteomes" id="UP000494365">
    <property type="component" value="Unassembled WGS sequence"/>
</dbReference>
<evidence type="ECO:0000313" key="2">
    <source>
        <dbReference type="EMBL" id="CAB3780047.1"/>
    </source>
</evidence>
<dbReference type="InterPro" id="IPR008490">
    <property type="entry name" value="Transposase_InsH_N"/>
</dbReference>
<gene>
    <name evidence="2" type="ORF">LMG28614_00983</name>
</gene>
<evidence type="ECO:0000313" key="3">
    <source>
        <dbReference type="Proteomes" id="UP000494365"/>
    </source>
</evidence>
<dbReference type="EMBL" id="CADIKK010000003">
    <property type="protein sequence ID" value="CAB3780047.1"/>
    <property type="molecule type" value="Genomic_DNA"/>
</dbReference>
<sequence>MLTKPTVQHKLEMVMLEELMSKDYLLRKIVASVDFEFIREKVAHLYCANNERPELDPVVMFRLLFIGYLF</sequence>
<proteinExistence type="predicted"/>
<feature type="domain" description="Transposase InsH N-terminal" evidence="1">
    <location>
        <begin position="16"/>
        <end position="70"/>
    </location>
</feature>
<evidence type="ECO:0000259" key="1">
    <source>
        <dbReference type="Pfam" id="PF05598"/>
    </source>
</evidence>